<dbReference type="RefSeq" id="WP_181043704.1">
    <property type="nucleotide sequence ID" value="NZ_CP154825.1"/>
</dbReference>
<feature type="domain" description="CBS" evidence="3">
    <location>
        <begin position="7"/>
        <end position="62"/>
    </location>
</feature>
<evidence type="ECO:0000313" key="5">
    <source>
        <dbReference type="Proteomes" id="UP000239203"/>
    </source>
</evidence>
<evidence type="ECO:0000256" key="1">
    <source>
        <dbReference type="ARBA" id="ARBA00023122"/>
    </source>
</evidence>
<comment type="caution">
    <text evidence="4">The sequence shown here is derived from an EMBL/GenBank/DDBJ whole genome shotgun (WGS) entry which is preliminary data.</text>
</comment>
<keyword evidence="1 2" id="KW-0129">CBS domain</keyword>
<proteinExistence type="predicted"/>
<dbReference type="InterPro" id="IPR000644">
    <property type="entry name" value="CBS_dom"/>
</dbReference>
<organism evidence="4 5">
    <name type="scientific">Actinokineospora auranticolor</name>
    <dbReference type="NCBI Taxonomy" id="155976"/>
    <lineage>
        <taxon>Bacteria</taxon>
        <taxon>Bacillati</taxon>
        <taxon>Actinomycetota</taxon>
        <taxon>Actinomycetes</taxon>
        <taxon>Pseudonocardiales</taxon>
        <taxon>Pseudonocardiaceae</taxon>
        <taxon>Actinokineospora</taxon>
    </lineage>
</organism>
<dbReference type="SMART" id="SM00116">
    <property type="entry name" value="CBS"/>
    <property type="match status" value="2"/>
</dbReference>
<feature type="domain" description="CBS" evidence="3">
    <location>
        <begin position="69"/>
        <end position="125"/>
    </location>
</feature>
<dbReference type="Proteomes" id="UP000239203">
    <property type="component" value="Unassembled WGS sequence"/>
</dbReference>
<dbReference type="PANTHER" id="PTHR43080:SF29">
    <property type="entry name" value="OS02G0818000 PROTEIN"/>
    <property type="match status" value="1"/>
</dbReference>
<evidence type="ECO:0000256" key="2">
    <source>
        <dbReference type="PROSITE-ProRule" id="PRU00703"/>
    </source>
</evidence>
<evidence type="ECO:0000259" key="3">
    <source>
        <dbReference type="PROSITE" id="PS51371"/>
    </source>
</evidence>
<protein>
    <submittedName>
        <fullName evidence="4">CBS domain-containing protein</fullName>
    </submittedName>
</protein>
<name>A0A2S6GIV0_9PSEU</name>
<dbReference type="Gene3D" id="3.10.580.10">
    <property type="entry name" value="CBS-domain"/>
    <property type="match status" value="1"/>
</dbReference>
<reference evidence="4 5" key="1">
    <citation type="submission" date="2018-02" db="EMBL/GenBank/DDBJ databases">
        <title>Genomic Encyclopedia of Archaeal and Bacterial Type Strains, Phase II (KMG-II): from individual species to whole genera.</title>
        <authorList>
            <person name="Goeker M."/>
        </authorList>
    </citation>
    <scope>NUCLEOTIDE SEQUENCE [LARGE SCALE GENOMIC DNA]</scope>
    <source>
        <strain evidence="4 5">YU 961-1</strain>
    </source>
</reference>
<accession>A0A2S6GIV0</accession>
<dbReference type="PANTHER" id="PTHR43080">
    <property type="entry name" value="CBS DOMAIN-CONTAINING PROTEIN CBSX3, MITOCHONDRIAL"/>
    <property type="match status" value="1"/>
</dbReference>
<dbReference type="AlphaFoldDB" id="A0A2S6GIV0"/>
<evidence type="ECO:0000313" key="4">
    <source>
        <dbReference type="EMBL" id="PPK65168.1"/>
    </source>
</evidence>
<dbReference type="EMBL" id="PTIX01000015">
    <property type="protein sequence ID" value="PPK65168.1"/>
    <property type="molecule type" value="Genomic_DNA"/>
</dbReference>
<dbReference type="Pfam" id="PF00571">
    <property type="entry name" value="CBS"/>
    <property type="match status" value="2"/>
</dbReference>
<dbReference type="PROSITE" id="PS51371">
    <property type="entry name" value="CBS"/>
    <property type="match status" value="2"/>
</dbReference>
<sequence length="190" mass="19675">MLASEIMDAGAVAVRPDTPLRAVREVLRAARDGAVAVVADDRVVGMVSSGDLLREQVRSIPRAATAADVMDPVRPITSTAHCGDVARLLLGTGHQALPVVDGDGGLAGVIGLSDLLDALETRDDVLAVRVCKLVADNVQPCALDCAVTDGNAVVTGEFRSGREERVVRALASSVPGVRTARTRPAPGPRD</sequence>
<dbReference type="InterPro" id="IPR046342">
    <property type="entry name" value="CBS_dom_sf"/>
</dbReference>
<gene>
    <name evidence="4" type="ORF">CLV40_11515</name>
</gene>
<dbReference type="SUPFAM" id="SSF54631">
    <property type="entry name" value="CBS-domain pair"/>
    <property type="match status" value="1"/>
</dbReference>
<keyword evidence="5" id="KW-1185">Reference proteome</keyword>
<dbReference type="InterPro" id="IPR051257">
    <property type="entry name" value="Diverse_CBS-Domain"/>
</dbReference>